<feature type="transmembrane region" description="Helical" evidence="4">
    <location>
        <begin position="337"/>
        <end position="357"/>
    </location>
</feature>
<feature type="transmembrane region" description="Helical" evidence="4">
    <location>
        <begin position="277"/>
        <end position="299"/>
    </location>
</feature>
<keyword evidence="7" id="KW-1185">Reference proteome</keyword>
<dbReference type="InterPro" id="IPR036259">
    <property type="entry name" value="MFS_trans_sf"/>
</dbReference>
<dbReference type="RefSeq" id="XP_016263200.1">
    <property type="nucleotide sequence ID" value="XM_016407596.1"/>
</dbReference>
<feature type="transmembrane region" description="Helical" evidence="4">
    <location>
        <begin position="249"/>
        <end position="271"/>
    </location>
</feature>
<feature type="transmembrane region" description="Helical" evidence="4">
    <location>
        <begin position="195"/>
        <end position="213"/>
    </location>
</feature>
<feature type="region of interest" description="Disordered" evidence="3">
    <location>
        <begin position="1"/>
        <end position="29"/>
    </location>
</feature>
<dbReference type="InterPro" id="IPR020846">
    <property type="entry name" value="MFS_dom"/>
</dbReference>
<evidence type="ECO:0000256" key="2">
    <source>
        <dbReference type="ARBA" id="ARBA00006727"/>
    </source>
</evidence>
<dbReference type="HOGENOM" id="CLU_715786_0_0_1"/>
<evidence type="ECO:0000256" key="3">
    <source>
        <dbReference type="SAM" id="MobiDB-lite"/>
    </source>
</evidence>
<protein>
    <recommendedName>
        <fullName evidence="5">Major facilitator superfamily (MFS) profile domain-containing protein</fullName>
    </recommendedName>
</protein>
<evidence type="ECO:0000259" key="5">
    <source>
        <dbReference type="PROSITE" id="PS50850"/>
    </source>
</evidence>
<keyword evidence="4" id="KW-0812">Transmembrane</keyword>
<dbReference type="GO" id="GO:0022857">
    <property type="term" value="F:transmembrane transporter activity"/>
    <property type="evidence" value="ECO:0007669"/>
    <property type="project" value="InterPro"/>
</dbReference>
<sequence>MEHESSSPVALRTGRSQSRASEMSEGRQAPYNAEGFKDAALLPSTSIGLSLRTTVEGDYPVTEMASFQPMLVAEQQFDTNHRQQGVLDNCAAKAAPQRPSKADEIEGTSLPMSGMLMPKPLISDPMSSLSSTSHYPLNDGQPTTPCVQAYIIISRLNYRGLDSDSITAWLSPGFRRASLLQEECQVEMPDGGYRWVCLACCFTINCFTWGIVASRPLDYTSIGSLDFGIAMLSALLVTRLARTVGIRPLTLLGSFIFGGGFMAASFASHIWHLYLSQGVLVGLGVGFAYVPSIAVLSQWFAKRRSLANGISAAGSGIGGLVFSFATGCTIDHLGTGWALRITGVSGTLAIFVTAFFITDRNGIVMPKQHPFDRKLIRRLDVLLLLL</sequence>
<dbReference type="VEuPathDB" id="FungiDB:PV06_06473"/>
<dbReference type="PANTHER" id="PTHR11360:SF315">
    <property type="entry name" value="TRANSPORTER MCH2-RELATED"/>
    <property type="match status" value="1"/>
</dbReference>
<evidence type="ECO:0000256" key="1">
    <source>
        <dbReference type="ARBA" id="ARBA00004141"/>
    </source>
</evidence>
<evidence type="ECO:0000256" key="4">
    <source>
        <dbReference type="SAM" id="Phobius"/>
    </source>
</evidence>
<dbReference type="GeneID" id="27358547"/>
<dbReference type="PANTHER" id="PTHR11360">
    <property type="entry name" value="MONOCARBOXYLATE TRANSPORTER"/>
    <property type="match status" value="1"/>
</dbReference>
<dbReference type="InterPro" id="IPR011701">
    <property type="entry name" value="MFS"/>
</dbReference>
<name>A0A0D2E5B4_9EURO</name>
<comment type="subcellular location">
    <subcellularLocation>
        <location evidence="1">Membrane</location>
        <topology evidence="1">Multi-pass membrane protein</topology>
    </subcellularLocation>
</comment>
<dbReference type="Pfam" id="PF07690">
    <property type="entry name" value="MFS_1"/>
    <property type="match status" value="1"/>
</dbReference>
<organism evidence="6 7">
    <name type="scientific">Exophiala oligosperma</name>
    <dbReference type="NCBI Taxonomy" id="215243"/>
    <lineage>
        <taxon>Eukaryota</taxon>
        <taxon>Fungi</taxon>
        <taxon>Dikarya</taxon>
        <taxon>Ascomycota</taxon>
        <taxon>Pezizomycotina</taxon>
        <taxon>Eurotiomycetes</taxon>
        <taxon>Chaetothyriomycetidae</taxon>
        <taxon>Chaetothyriales</taxon>
        <taxon>Herpotrichiellaceae</taxon>
        <taxon>Exophiala</taxon>
    </lineage>
</organism>
<dbReference type="OrthoDB" id="4118292at2759"/>
<feature type="transmembrane region" description="Helical" evidence="4">
    <location>
        <begin position="219"/>
        <end position="237"/>
    </location>
</feature>
<gene>
    <name evidence="6" type="ORF">PV06_06473</name>
</gene>
<dbReference type="PROSITE" id="PS50850">
    <property type="entry name" value="MFS"/>
    <property type="match status" value="1"/>
</dbReference>
<dbReference type="InterPro" id="IPR050327">
    <property type="entry name" value="Proton-linked_MCT"/>
</dbReference>
<proteinExistence type="inferred from homology"/>
<accession>A0A0D2E5B4</accession>
<keyword evidence="4" id="KW-1133">Transmembrane helix</keyword>
<feature type="domain" description="Major facilitator superfamily (MFS) profile" evidence="5">
    <location>
        <begin position="148"/>
        <end position="386"/>
    </location>
</feature>
<dbReference type="EMBL" id="KN847336">
    <property type="protein sequence ID" value="KIW42984.1"/>
    <property type="molecule type" value="Genomic_DNA"/>
</dbReference>
<evidence type="ECO:0000313" key="6">
    <source>
        <dbReference type="EMBL" id="KIW42984.1"/>
    </source>
</evidence>
<dbReference type="GO" id="GO:0016020">
    <property type="term" value="C:membrane"/>
    <property type="evidence" value="ECO:0007669"/>
    <property type="project" value="UniProtKB-SubCell"/>
</dbReference>
<keyword evidence="4" id="KW-0472">Membrane</keyword>
<dbReference type="AlphaFoldDB" id="A0A0D2E5B4"/>
<feature type="transmembrane region" description="Helical" evidence="4">
    <location>
        <begin position="306"/>
        <end position="325"/>
    </location>
</feature>
<evidence type="ECO:0000313" key="7">
    <source>
        <dbReference type="Proteomes" id="UP000053342"/>
    </source>
</evidence>
<reference evidence="6 7" key="1">
    <citation type="submission" date="2015-01" db="EMBL/GenBank/DDBJ databases">
        <title>The Genome Sequence of Exophiala oligosperma CBS72588.</title>
        <authorList>
            <consortium name="The Broad Institute Genomics Platform"/>
            <person name="Cuomo C."/>
            <person name="de Hoog S."/>
            <person name="Gorbushina A."/>
            <person name="Stielow B."/>
            <person name="Teixiera M."/>
            <person name="Abouelleil A."/>
            <person name="Chapman S.B."/>
            <person name="Priest M."/>
            <person name="Young S.K."/>
            <person name="Wortman J."/>
            <person name="Nusbaum C."/>
            <person name="Birren B."/>
        </authorList>
    </citation>
    <scope>NUCLEOTIDE SEQUENCE [LARGE SCALE GENOMIC DNA]</scope>
    <source>
        <strain evidence="6 7">CBS 72588</strain>
    </source>
</reference>
<dbReference type="Gene3D" id="1.20.1250.20">
    <property type="entry name" value="MFS general substrate transporter like domains"/>
    <property type="match status" value="1"/>
</dbReference>
<dbReference type="Proteomes" id="UP000053342">
    <property type="component" value="Unassembled WGS sequence"/>
</dbReference>
<dbReference type="SUPFAM" id="SSF103473">
    <property type="entry name" value="MFS general substrate transporter"/>
    <property type="match status" value="1"/>
</dbReference>
<comment type="similarity">
    <text evidence="2">Belongs to the major facilitator superfamily. Monocarboxylate porter (TC 2.A.1.13) family.</text>
</comment>